<dbReference type="Gene3D" id="3.20.20.80">
    <property type="entry name" value="Glycosidases"/>
    <property type="match status" value="1"/>
</dbReference>
<evidence type="ECO:0000313" key="10">
    <source>
        <dbReference type="EMBL" id="KAL3426985.1"/>
    </source>
</evidence>
<reference evidence="10 11" key="1">
    <citation type="submission" date="2024-06" db="EMBL/GenBank/DDBJ databases">
        <title>Complete genome of Phlyctema vagabunda strain 19-DSS-EL-015.</title>
        <authorList>
            <person name="Fiorenzani C."/>
        </authorList>
    </citation>
    <scope>NUCLEOTIDE SEQUENCE [LARGE SCALE GENOMIC DNA]</scope>
    <source>
        <strain evidence="10 11">19-DSS-EL-015</strain>
    </source>
</reference>
<comment type="catalytic activity">
    <reaction evidence="1">
        <text>Endohydrolysis of (1-&gt;4)-beta-D-glucosidic linkages in cellulose, lichenin and cereal beta-D-glucans.</text>
        <dbReference type="EC" id="3.2.1.4"/>
    </reaction>
</comment>
<keyword evidence="4 8" id="KW-0732">Signal</keyword>
<dbReference type="SUPFAM" id="SSF57180">
    <property type="entry name" value="Cellulose-binding domain"/>
    <property type="match status" value="1"/>
</dbReference>
<dbReference type="Pfam" id="PF00150">
    <property type="entry name" value="Cellulase"/>
    <property type="match status" value="1"/>
</dbReference>
<feature type="signal peptide" evidence="8">
    <location>
        <begin position="1"/>
        <end position="18"/>
    </location>
</feature>
<accession>A0ABR4PUE4</accession>
<evidence type="ECO:0000256" key="7">
    <source>
        <dbReference type="RuleBase" id="RU361153"/>
    </source>
</evidence>
<evidence type="ECO:0000256" key="3">
    <source>
        <dbReference type="ARBA" id="ARBA00012601"/>
    </source>
</evidence>
<name>A0ABR4PUE4_9HELO</name>
<evidence type="ECO:0000256" key="5">
    <source>
        <dbReference type="ARBA" id="ARBA00022801"/>
    </source>
</evidence>
<dbReference type="Proteomes" id="UP001629113">
    <property type="component" value="Unassembled WGS sequence"/>
</dbReference>
<dbReference type="InterPro" id="IPR000254">
    <property type="entry name" value="CBD"/>
</dbReference>
<dbReference type="PANTHER" id="PTHR34142:SF1">
    <property type="entry name" value="GLYCOSIDE HYDROLASE FAMILY 5 DOMAIN-CONTAINING PROTEIN"/>
    <property type="match status" value="1"/>
</dbReference>
<organism evidence="10 11">
    <name type="scientific">Phlyctema vagabunda</name>
    <dbReference type="NCBI Taxonomy" id="108571"/>
    <lineage>
        <taxon>Eukaryota</taxon>
        <taxon>Fungi</taxon>
        <taxon>Dikarya</taxon>
        <taxon>Ascomycota</taxon>
        <taxon>Pezizomycotina</taxon>
        <taxon>Leotiomycetes</taxon>
        <taxon>Helotiales</taxon>
        <taxon>Dermateaceae</taxon>
        <taxon>Phlyctema</taxon>
    </lineage>
</organism>
<dbReference type="InterPro" id="IPR001547">
    <property type="entry name" value="Glyco_hydro_5"/>
</dbReference>
<dbReference type="PANTHER" id="PTHR34142">
    <property type="entry name" value="ENDO-BETA-1,4-GLUCANASE A"/>
    <property type="match status" value="1"/>
</dbReference>
<dbReference type="EC" id="3.2.1.4" evidence="3"/>
<comment type="caution">
    <text evidence="10">The sequence shown here is derived from an EMBL/GenBank/DDBJ whole genome shotgun (WGS) entry which is preliminary data.</text>
</comment>
<proteinExistence type="inferred from homology"/>
<evidence type="ECO:0000256" key="6">
    <source>
        <dbReference type="ARBA" id="ARBA00023295"/>
    </source>
</evidence>
<dbReference type="InterPro" id="IPR035971">
    <property type="entry name" value="CBD_sf"/>
</dbReference>
<evidence type="ECO:0000256" key="1">
    <source>
        <dbReference type="ARBA" id="ARBA00000966"/>
    </source>
</evidence>
<dbReference type="PROSITE" id="PS51164">
    <property type="entry name" value="CBM1_2"/>
    <property type="match status" value="1"/>
</dbReference>
<sequence>MKASQILSATLLAASAQAQQPAWAQCGGQGYSGATTCVSGYTCTYSNPYYSQCIPGSQSPTTTAKPTTAKPTTTSIASTLTTSTTKAPAATGLQWLGINESGAEFGQNSIPGVYGTDFIFPANSAIDTLVSEGFNVFRVPFMMERLALGSVGGSFSQAYLANYSASINYITSKGAYAIVDPHNFGRYNGAIISDVSAFKTFWVNLATAFKSNSKVIFDTNNEYHDMDQTLVLNLNQAAIDGIRSTGATSQTIFVEGNSYSGAWTWTQVNDNLKALTDPQNKLVYEMHQYLDTDGSGTSSACVSSTIGAERVQSATAWLKANGKVGIIGEFAGGANDQCLTAVKGLLDHLKANSDVWKGAIWWGGGPWWGSYIYGYEPPSSTGYNYYDTTLRSYVPK</sequence>
<comment type="similarity">
    <text evidence="2 7">Belongs to the glycosyl hydrolase 5 (cellulase A) family.</text>
</comment>
<protein>
    <recommendedName>
        <fullName evidence="3">cellulase</fullName>
        <ecNumber evidence="3">3.2.1.4</ecNumber>
    </recommendedName>
</protein>
<evidence type="ECO:0000259" key="9">
    <source>
        <dbReference type="PROSITE" id="PS51164"/>
    </source>
</evidence>
<keyword evidence="5 7" id="KW-0378">Hydrolase</keyword>
<dbReference type="SMART" id="SM00236">
    <property type="entry name" value="fCBD"/>
    <property type="match status" value="1"/>
</dbReference>
<evidence type="ECO:0000256" key="8">
    <source>
        <dbReference type="SAM" id="SignalP"/>
    </source>
</evidence>
<evidence type="ECO:0000313" key="11">
    <source>
        <dbReference type="Proteomes" id="UP001629113"/>
    </source>
</evidence>
<evidence type="ECO:0000256" key="4">
    <source>
        <dbReference type="ARBA" id="ARBA00022729"/>
    </source>
</evidence>
<dbReference type="Pfam" id="PF00734">
    <property type="entry name" value="CBM_1"/>
    <property type="match status" value="1"/>
</dbReference>
<dbReference type="InterPro" id="IPR017853">
    <property type="entry name" value="GH"/>
</dbReference>
<dbReference type="SUPFAM" id="SSF51445">
    <property type="entry name" value="(Trans)glycosidases"/>
    <property type="match status" value="1"/>
</dbReference>
<evidence type="ECO:0000256" key="2">
    <source>
        <dbReference type="ARBA" id="ARBA00005641"/>
    </source>
</evidence>
<gene>
    <name evidence="10" type="ORF">PVAG01_00494</name>
</gene>
<feature type="chain" id="PRO_5046067793" description="cellulase" evidence="8">
    <location>
        <begin position="19"/>
        <end position="396"/>
    </location>
</feature>
<keyword evidence="11" id="KW-1185">Reference proteome</keyword>
<dbReference type="PROSITE" id="PS00562">
    <property type="entry name" value="CBM1_1"/>
    <property type="match status" value="1"/>
</dbReference>
<dbReference type="EMBL" id="JBFCZG010000001">
    <property type="protein sequence ID" value="KAL3426985.1"/>
    <property type="molecule type" value="Genomic_DNA"/>
</dbReference>
<keyword evidence="6 7" id="KW-0326">Glycosidase</keyword>
<feature type="domain" description="CBM1" evidence="9">
    <location>
        <begin position="18"/>
        <end position="54"/>
    </location>
</feature>